<dbReference type="CDD" id="cd04301">
    <property type="entry name" value="NAT_SF"/>
    <property type="match status" value="1"/>
</dbReference>
<feature type="domain" description="N-acetyltransferase" evidence="2">
    <location>
        <begin position="3"/>
        <end position="154"/>
    </location>
</feature>
<organism evidence="4 6">
    <name type="scientific">Rhizobium anhuiense</name>
    <dbReference type="NCBI Taxonomy" id="1184720"/>
    <lineage>
        <taxon>Bacteria</taxon>
        <taxon>Pseudomonadati</taxon>
        <taxon>Pseudomonadota</taxon>
        <taxon>Alphaproteobacteria</taxon>
        <taxon>Hyphomicrobiales</taxon>
        <taxon>Rhizobiaceae</taxon>
        <taxon>Rhizobium/Agrobacterium group</taxon>
        <taxon>Rhizobium</taxon>
    </lineage>
</organism>
<gene>
    <name evidence="3" type="ORF">CO662_18120</name>
    <name evidence="4" type="ORF">EEQ99_25755</name>
</gene>
<proteinExistence type="predicted"/>
<dbReference type="Proteomes" id="UP000273611">
    <property type="component" value="Unassembled WGS sequence"/>
</dbReference>
<dbReference type="EMBL" id="NWSL01000010">
    <property type="protein sequence ID" value="PDS50775.1"/>
    <property type="molecule type" value="Genomic_DNA"/>
</dbReference>
<dbReference type="PANTHER" id="PTHR13947:SF37">
    <property type="entry name" value="LD18367P"/>
    <property type="match status" value="1"/>
</dbReference>
<dbReference type="Pfam" id="PF00583">
    <property type="entry name" value="Acetyltransf_1"/>
    <property type="match status" value="1"/>
</dbReference>
<dbReference type="Gene3D" id="3.40.630.30">
    <property type="match status" value="1"/>
</dbReference>
<accession>A0A3S0SQ38</accession>
<dbReference type="PANTHER" id="PTHR13947">
    <property type="entry name" value="GNAT FAMILY N-ACETYLTRANSFERASE"/>
    <property type="match status" value="1"/>
</dbReference>
<keyword evidence="1 4" id="KW-0808">Transferase</keyword>
<protein>
    <submittedName>
        <fullName evidence="4">GNAT family N-acetyltransferase</fullName>
    </submittedName>
</protein>
<evidence type="ECO:0000256" key="1">
    <source>
        <dbReference type="ARBA" id="ARBA00022679"/>
    </source>
</evidence>
<evidence type="ECO:0000313" key="6">
    <source>
        <dbReference type="Proteomes" id="UP000273611"/>
    </source>
</evidence>
<evidence type="ECO:0000313" key="4">
    <source>
        <dbReference type="EMBL" id="RUL97812.1"/>
    </source>
</evidence>
<dbReference type="SUPFAM" id="SSF55729">
    <property type="entry name" value="Acyl-CoA N-acyltransferases (Nat)"/>
    <property type="match status" value="1"/>
</dbReference>
<keyword evidence="5" id="KW-1185">Reference proteome</keyword>
<evidence type="ECO:0000313" key="3">
    <source>
        <dbReference type="EMBL" id="PDS50775.1"/>
    </source>
</evidence>
<reference evidence="4" key="3">
    <citation type="submission" date="2018-11" db="EMBL/GenBank/DDBJ databases">
        <authorList>
            <person name="Huo Y."/>
        </authorList>
    </citation>
    <scope>NUCLEOTIDE SEQUENCE</scope>
    <source>
        <strain evidence="4">CCBAU 23252</strain>
    </source>
</reference>
<sequence length="154" mass="17008">MTIDIRMIRDRLPQQIADLESEARQEGYRHITRLIDEWSAGDVRFEGNGERLLGAYVDAVLAGVGGMTVEAAMSGALRMRRFYISPAMRGRGIGRMLALALLDHARSCCCIVTVHAGNDGAAKFWESLGFQANGQCGHTHRFDLHGSSFTPRSR</sequence>
<dbReference type="InterPro" id="IPR000182">
    <property type="entry name" value="GNAT_dom"/>
</dbReference>
<dbReference type="Proteomes" id="UP000219972">
    <property type="component" value="Unassembled WGS sequence"/>
</dbReference>
<dbReference type="InterPro" id="IPR016181">
    <property type="entry name" value="Acyl_CoA_acyltransferase"/>
</dbReference>
<reference evidence="4 6" key="1">
    <citation type="journal article" date="2015" name="Int. J. Syst. Evol. Microbiol.">
        <title>Rhizobium anhuiense sp. nov., isolated from effective nodules of Vicia faba and Pisum sativum.</title>
        <authorList>
            <person name="Zhang Y.J."/>
            <person name="Zheng W.T."/>
            <person name="Everall I."/>
            <person name="Young J.P."/>
            <person name="Zhang X.X."/>
            <person name="Tian C.F."/>
            <person name="Sui X.H."/>
            <person name="Wang E.T."/>
            <person name="Chen W.X."/>
        </authorList>
    </citation>
    <scope>NUCLEOTIDE SEQUENCE [LARGE SCALE GENOMIC DNA]</scope>
    <source>
        <strain evidence="4 6">CCBAU 23252</strain>
    </source>
</reference>
<name>A0A3S0SQ38_9HYPH</name>
<evidence type="ECO:0000313" key="5">
    <source>
        <dbReference type="Proteomes" id="UP000219972"/>
    </source>
</evidence>
<dbReference type="AlphaFoldDB" id="A0A3S0SQ38"/>
<dbReference type="RefSeq" id="WP_097543611.1">
    <property type="nucleotide sequence ID" value="NZ_BMFI01000014.1"/>
</dbReference>
<dbReference type="GO" id="GO:0008080">
    <property type="term" value="F:N-acetyltransferase activity"/>
    <property type="evidence" value="ECO:0007669"/>
    <property type="project" value="InterPro"/>
</dbReference>
<dbReference type="EMBL" id="RIBW01000015">
    <property type="protein sequence ID" value="RUL97812.1"/>
    <property type="molecule type" value="Genomic_DNA"/>
</dbReference>
<evidence type="ECO:0000259" key="2">
    <source>
        <dbReference type="PROSITE" id="PS51186"/>
    </source>
</evidence>
<comment type="caution">
    <text evidence="4">The sequence shown here is derived from an EMBL/GenBank/DDBJ whole genome shotgun (WGS) entry which is preliminary data.</text>
</comment>
<dbReference type="InterPro" id="IPR050769">
    <property type="entry name" value="NAT_camello-type"/>
</dbReference>
<dbReference type="PROSITE" id="PS51186">
    <property type="entry name" value="GNAT"/>
    <property type="match status" value="1"/>
</dbReference>
<reference evidence="3 5" key="2">
    <citation type="submission" date="2017-09" db="EMBL/GenBank/DDBJ databases">
        <title>Comparative genomics of rhizobia isolated from Phaseolus vulgaris in China.</title>
        <authorList>
            <person name="Tong W."/>
        </authorList>
    </citation>
    <scope>NUCLEOTIDE SEQUENCE [LARGE SCALE GENOMIC DNA]</scope>
    <source>
        <strain evidence="3 5">Y27</strain>
    </source>
</reference>